<feature type="transmembrane region" description="Helical" evidence="6">
    <location>
        <begin position="674"/>
        <end position="692"/>
    </location>
</feature>
<keyword evidence="5 6" id="KW-0472">Membrane</keyword>
<feature type="transmembrane region" description="Helical" evidence="6">
    <location>
        <begin position="704"/>
        <end position="722"/>
    </location>
</feature>
<evidence type="ECO:0000256" key="3">
    <source>
        <dbReference type="ARBA" id="ARBA00022692"/>
    </source>
</evidence>
<dbReference type="RefSeq" id="WP_143090895.1">
    <property type="nucleotide sequence ID" value="NZ_FONY01000018.1"/>
</dbReference>
<dbReference type="OrthoDB" id="9787430at2"/>
<evidence type="ECO:0000256" key="1">
    <source>
        <dbReference type="ARBA" id="ARBA00004308"/>
    </source>
</evidence>
<reference evidence="7 8" key="1">
    <citation type="submission" date="2016-10" db="EMBL/GenBank/DDBJ databases">
        <authorList>
            <person name="de Groot N.N."/>
        </authorList>
    </citation>
    <scope>NUCLEOTIDE SEQUENCE [LARGE SCALE GENOMIC DNA]</scope>
    <source>
        <strain>GEY</strain>
        <strain evidence="8">DSM 9560</strain>
    </source>
</reference>
<accession>A0A1I2GHL9</accession>
<feature type="transmembrane region" description="Helical" evidence="6">
    <location>
        <begin position="1368"/>
        <end position="1393"/>
    </location>
</feature>
<dbReference type="EMBL" id="FONY01000018">
    <property type="protein sequence ID" value="SFF16121.1"/>
    <property type="molecule type" value="Genomic_DNA"/>
</dbReference>
<protein>
    <submittedName>
        <fullName evidence="7">Uncharacterized membrane protein YheB, UPF0754 family</fullName>
    </submittedName>
</protein>
<gene>
    <name evidence="7" type="ORF">SAMN04488541_101834</name>
</gene>
<evidence type="ECO:0000256" key="6">
    <source>
        <dbReference type="SAM" id="Phobius"/>
    </source>
</evidence>
<dbReference type="GO" id="GO:0012505">
    <property type="term" value="C:endomembrane system"/>
    <property type="evidence" value="ECO:0007669"/>
    <property type="project" value="UniProtKB-SubCell"/>
</dbReference>
<keyword evidence="3 6" id="KW-0812">Transmembrane</keyword>
<evidence type="ECO:0000313" key="7">
    <source>
        <dbReference type="EMBL" id="SFF16121.1"/>
    </source>
</evidence>
<sequence length="1399" mass="161354">MILTLLSKIFSGAVVGYITNDLAIQMLFRKRFGLGGIVIRTKDEFITNVSKLVEREIINHHTIEKEINQNPELLSRAIAQISADFFENQLYIIFPDNFTVAQIRGIEESYRMLKNCKAFQDFQATPIVDFIFTHAPITSLLSENQLDFVVNSFASELNQVLDTPQSLHQIFQNVYKDINDKTLFSLLTADFSGQVRKNIVNTFDNFHQDLQNNFALPIEENIQQISNLLEVNTLISSISQQIAQRKLYDIFGENSTDYIASELNHRLLEIVNSDEGRKMITSFTDFLLKVLENEKTTIFELLSDDLAKNFDNFLHAKLPIVLKSLITWLEERKEKLELLIDSTFKKNVKSRFQDLILRFFIGSVSQYANIVKKMTEIIDQHRQNPEETANRLTEQLINFLKNNTIGDIIAQLKSNPTFNQKVDLGNLLLENLVHTLESDASNQEETTDTLPKKSSTLFNLSAFFNRTLGELVSVEEIEKFLHSLIHQLTEVQLKNQFLYHERFSKLLMEKLENELTKLFNQKLNEVLPLTTFDKFSELIAKNLHDLLQSKQNQIVQFFKEVIAKQLKDKTFSDYITPKQIEKWNPFIIQATENLLDKEFDKLKQREVRTLIQLFNQTDLKTQVPIFLENTLIQNLPNLLTGKVEMAVSSSMQKMNADKLRDLVEKFMGKELKPITVFGAFLGALAGGVLYTLPSDNLLNLMNLGIASLAYGITGYSTNWLALKMIFRPYQKKYFPLTKLPVPFTPGVAAKNQTRFAQNMGKFVVNGLLNKAHLTDTFLKNKENLNNRIIEFFSANDFEFLRKQVEKNKQHWGQRGGEAIFEAINKNQDFVNQQINKLVIANESKSVEDFAQAEQLVCLLEKQLIEYTESERFQKQAQNFLYDTLKKLGENTNTLDTLLSAKVKDNTYPKISEFIENQLVQLFKNLSKILKEDLFTKEIIPFEKYSKRILNSYINTTQKENLKEKISFNLRNKLIDKEIKQVIFKFIDDRLSQELDPQKKISELFAGNLIRIIQENMDTVVDNLIKFGMEWLSKNKDNLADLVYEKAYKENKATALYKEPIKNTVKELAEEGIPFFFKKESTSLKELVANGVHQIGESPMSQLKLNIDNDYLKKKVDEFLAREEILEAIQRLLDLLLEEIFKLPMTVFLKILSIHEVTDLQRILHKEIDTLATHLSENGLRKSKGISEIASTLMLNIAEKHLARVPVQQLFDGISAESFQEVAQRWTALLFEGKAIQQVRNEMIADFLNQVRHKKFGQILNPALFKEEVNLWIKNLLLKENTKAFFSTQFATLIDANLTNLVENISTETKHFLIDALTEAALKALENNLDGLLAGIDLKKIVENEVSNMQPKEIESLFYSFADKYFTQLINYGFGFGIIFGLLVDFIFTFAMLLSDEIRP</sequence>
<organism evidence="7 8">
    <name type="scientific">Thermoflexibacter ruber</name>
    <dbReference type="NCBI Taxonomy" id="1003"/>
    <lineage>
        <taxon>Bacteria</taxon>
        <taxon>Pseudomonadati</taxon>
        <taxon>Bacteroidota</taxon>
        <taxon>Cytophagia</taxon>
        <taxon>Cytophagales</taxon>
        <taxon>Thermoflexibacteraceae</taxon>
        <taxon>Thermoflexibacter</taxon>
    </lineage>
</organism>
<comment type="subcellular location">
    <subcellularLocation>
        <location evidence="1">Endomembrane system</location>
    </subcellularLocation>
</comment>
<dbReference type="Pfam" id="PF04286">
    <property type="entry name" value="DUF445"/>
    <property type="match status" value="3"/>
</dbReference>
<evidence type="ECO:0000313" key="8">
    <source>
        <dbReference type="Proteomes" id="UP000199513"/>
    </source>
</evidence>
<dbReference type="PANTHER" id="PTHR35791">
    <property type="entry name" value="UPF0754 MEMBRANE PROTEIN YHEB"/>
    <property type="match status" value="1"/>
</dbReference>
<proteinExistence type="inferred from homology"/>
<keyword evidence="4 6" id="KW-1133">Transmembrane helix</keyword>
<dbReference type="STRING" id="1003.SAMN04488541_101834"/>
<comment type="similarity">
    <text evidence="2">Belongs to the UPF0754 family.</text>
</comment>
<evidence type="ECO:0000256" key="4">
    <source>
        <dbReference type="ARBA" id="ARBA00022989"/>
    </source>
</evidence>
<dbReference type="Proteomes" id="UP000199513">
    <property type="component" value="Unassembled WGS sequence"/>
</dbReference>
<dbReference type="PANTHER" id="PTHR35791:SF1">
    <property type="entry name" value="UPF0754 MEMBRANE PROTEIN YHEB"/>
    <property type="match status" value="1"/>
</dbReference>
<name>A0A1I2GHL9_9BACT</name>
<dbReference type="InterPro" id="IPR007383">
    <property type="entry name" value="DUF445"/>
</dbReference>
<keyword evidence="8" id="KW-1185">Reference proteome</keyword>
<evidence type="ECO:0000256" key="5">
    <source>
        <dbReference type="ARBA" id="ARBA00023136"/>
    </source>
</evidence>
<evidence type="ECO:0000256" key="2">
    <source>
        <dbReference type="ARBA" id="ARBA00008053"/>
    </source>
</evidence>